<dbReference type="EMBL" id="JAMZIH010001904">
    <property type="protein sequence ID" value="KAJ1677809.1"/>
    <property type="molecule type" value="Genomic_DNA"/>
</dbReference>
<comment type="caution">
    <text evidence="1">The sequence shown here is derived from an EMBL/GenBank/DDBJ whole genome shotgun (WGS) entry which is preliminary data.</text>
</comment>
<name>A0ACC1HTZ4_9FUNG</name>
<accession>A0ACC1HTZ4</accession>
<gene>
    <name evidence="1" type="primary">ATE1</name>
    <name evidence="1" type="ORF">EV182_005391</name>
</gene>
<keyword evidence="1" id="KW-0808">Transferase</keyword>
<evidence type="ECO:0000313" key="1">
    <source>
        <dbReference type="EMBL" id="KAJ1677809.1"/>
    </source>
</evidence>
<evidence type="ECO:0000313" key="2">
    <source>
        <dbReference type="Proteomes" id="UP001145114"/>
    </source>
</evidence>
<protein>
    <submittedName>
        <fullName evidence="1">Arginyl-tRNA--protein transferase 1</fullName>
        <ecNumber evidence="1">2.3.2.8</ecNumber>
    </submittedName>
</protein>
<dbReference type="EC" id="2.3.2.8" evidence="1"/>
<proteinExistence type="predicted"/>
<reference evidence="1" key="1">
    <citation type="submission" date="2022-06" db="EMBL/GenBank/DDBJ databases">
        <title>Phylogenomic reconstructions and comparative analyses of Kickxellomycotina fungi.</title>
        <authorList>
            <person name="Reynolds N.K."/>
            <person name="Stajich J.E."/>
            <person name="Barry K."/>
            <person name="Grigoriev I.V."/>
            <person name="Crous P."/>
            <person name="Smith M.E."/>
        </authorList>
    </citation>
    <scope>NUCLEOTIDE SEQUENCE</scope>
    <source>
        <strain evidence="1">RSA 2271</strain>
    </source>
</reference>
<organism evidence="1 2">
    <name type="scientific">Spiromyces aspiralis</name>
    <dbReference type="NCBI Taxonomy" id="68401"/>
    <lineage>
        <taxon>Eukaryota</taxon>
        <taxon>Fungi</taxon>
        <taxon>Fungi incertae sedis</taxon>
        <taxon>Zoopagomycota</taxon>
        <taxon>Kickxellomycotina</taxon>
        <taxon>Kickxellomycetes</taxon>
        <taxon>Kickxellales</taxon>
        <taxon>Kickxellaceae</taxon>
        <taxon>Spiromyces</taxon>
    </lineage>
</organism>
<sequence>MSKIRVLDIPDYEADAHRLLVEMQGQIKYPVVNKAFRLNDGDPCARSILQPMGMHEGVKCGYCGRSSTHTIFGMFGLRMEPEVYQELMFRGWRRSGRLLYLIDYARSCCPHYTIRLEVAKFLPTKHQRKLLYSMHKYVYTGNGGSSQKQQPAVAINKGPLTDPQQLADLVQACDADRAHGAAREFKVTIEKGSFTAEKFALYSKYQKIVHHDSISDEGTFNRFLCSSSITYQPIDGMPSDSPITEYGLYHQLYCIDGKLVAMGVLDVLPRSVSAVYFVYDTDYKHLSLGHYSSLREIALTQYLGRFAPDLKYYCMGYYIHTCPKMSYKGQYHPSELLDVVSQTWVPIEDARPLIEQAPHFTTFVPDPKTGKHIQRTQLEQVLTDIQPGLDYSHLSADQQRDLMAQTVVIDGVVATTADLCVDSDSDDSSNDSDDLGRDNSKVADRFLKTYFGVGPYVMEQSLLNMASKLVFMTGK</sequence>
<dbReference type="Proteomes" id="UP001145114">
    <property type="component" value="Unassembled WGS sequence"/>
</dbReference>
<keyword evidence="1" id="KW-0012">Acyltransferase</keyword>
<keyword evidence="2" id="KW-1185">Reference proteome</keyword>